<evidence type="ECO:0008006" key="4">
    <source>
        <dbReference type="Google" id="ProtNLM"/>
    </source>
</evidence>
<name>A0A4U5MRH9_STECR</name>
<dbReference type="EMBL" id="AZBU02000006">
    <property type="protein sequence ID" value="TKR72289.1"/>
    <property type="molecule type" value="Genomic_DNA"/>
</dbReference>
<accession>A0A4U5MRH9</accession>
<feature type="transmembrane region" description="Helical" evidence="1">
    <location>
        <begin position="15"/>
        <end position="37"/>
    </location>
</feature>
<evidence type="ECO:0000313" key="2">
    <source>
        <dbReference type="EMBL" id="TKR72289.1"/>
    </source>
</evidence>
<comment type="caution">
    <text evidence="2">The sequence shown here is derived from an EMBL/GenBank/DDBJ whole genome shotgun (WGS) entry which is preliminary data.</text>
</comment>
<protein>
    <recommendedName>
        <fullName evidence="4">G-protein coupled receptors family 1 profile domain-containing protein</fullName>
    </recommendedName>
</protein>
<dbReference type="Proteomes" id="UP000298663">
    <property type="component" value="Unassembled WGS sequence"/>
</dbReference>
<keyword evidence="1" id="KW-1133">Transmembrane helix</keyword>
<sequence>MGIVPYVSETMLKSIALIEQGVAALICFLTLCIAVLITHKKPLKAIWRDSPPLLMVFLSNFVFAFSLLILSVEWILMIWDYLVESTVNTAILHYTGVAAMSAKWWYDCSTVAVFLQRVHFLLLPLKNKKSLNLALVSISFVACVTLGFANFAVNVKTAKTEQMAPDGRFESIVQL</sequence>
<keyword evidence="1" id="KW-0812">Transmembrane</keyword>
<reference evidence="2 3" key="2">
    <citation type="journal article" date="2019" name="G3 (Bethesda)">
        <title>Hybrid Assembly of the Genome of the Entomopathogenic Nematode Steinernema carpocapsae Identifies the X-Chromosome.</title>
        <authorList>
            <person name="Serra L."/>
            <person name="Macchietto M."/>
            <person name="Macias-Munoz A."/>
            <person name="McGill C.J."/>
            <person name="Rodriguez I.M."/>
            <person name="Rodriguez B."/>
            <person name="Murad R."/>
            <person name="Mortazavi A."/>
        </authorList>
    </citation>
    <scope>NUCLEOTIDE SEQUENCE [LARGE SCALE GENOMIC DNA]</scope>
    <source>
        <strain evidence="2 3">ALL</strain>
    </source>
</reference>
<evidence type="ECO:0000256" key="1">
    <source>
        <dbReference type="SAM" id="Phobius"/>
    </source>
</evidence>
<keyword evidence="3" id="KW-1185">Reference proteome</keyword>
<organism evidence="2 3">
    <name type="scientific">Steinernema carpocapsae</name>
    <name type="common">Entomopathogenic nematode</name>
    <dbReference type="NCBI Taxonomy" id="34508"/>
    <lineage>
        <taxon>Eukaryota</taxon>
        <taxon>Metazoa</taxon>
        <taxon>Ecdysozoa</taxon>
        <taxon>Nematoda</taxon>
        <taxon>Chromadorea</taxon>
        <taxon>Rhabditida</taxon>
        <taxon>Tylenchina</taxon>
        <taxon>Panagrolaimomorpha</taxon>
        <taxon>Strongyloidoidea</taxon>
        <taxon>Steinernematidae</taxon>
        <taxon>Steinernema</taxon>
    </lineage>
</organism>
<feature type="transmembrane region" description="Helical" evidence="1">
    <location>
        <begin position="57"/>
        <end position="79"/>
    </location>
</feature>
<feature type="transmembrane region" description="Helical" evidence="1">
    <location>
        <begin position="131"/>
        <end position="153"/>
    </location>
</feature>
<evidence type="ECO:0000313" key="3">
    <source>
        <dbReference type="Proteomes" id="UP000298663"/>
    </source>
</evidence>
<gene>
    <name evidence="2" type="ORF">L596_019761</name>
</gene>
<proteinExistence type="predicted"/>
<keyword evidence="1" id="KW-0472">Membrane</keyword>
<reference evidence="2 3" key="1">
    <citation type="journal article" date="2015" name="Genome Biol.">
        <title>Comparative genomics of Steinernema reveals deeply conserved gene regulatory networks.</title>
        <authorList>
            <person name="Dillman A.R."/>
            <person name="Macchietto M."/>
            <person name="Porter C.F."/>
            <person name="Rogers A."/>
            <person name="Williams B."/>
            <person name="Antoshechkin I."/>
            <person name="Lee M.M."/>
            <person name="Goodwin Z."/>
            <person name="Lu X."/>
            <person name="Lewis E.E."/>
            <person name="Goodrich-Blair H."/>
            <person name="Stock S.P."/>
            <person name="Adams B.J."/>
            <person name="Sternberg P.W."/>
            <person name="Mortazavi A."/>
        </authorList>
    </citation>
    <scope>NUCLEOTIDE SEQUENCE [LARGE SCALE GENOMIC DNA]</scope>
    <source>
        <strain evidence="2 3">ALL</strain>
    </source>
</reference>
<dbReference type="AlphaFoldDB" id="A0A4U5MRH9"/>